<feature type="domain" description="Metallo-beta-lactamase" evidence="7">
    <location>
        <begin position="331"/>
        <end position="534"/>
    </location>
</feature>
<dbReference type="InterPro" id="IPR004797">
    <property type="entry name" value="Competence_ComEC/Rec2"/>
</dbReference>
<keyword evidence="4 6" id="KW-1133">Transmembrane helix</keyword>
<comment type="caution">
    <text evidence="8">The sequence shown here is derived from an EMBL/GenBank/DDBJ whole genome shotgun (WGS) entry which is preliminary data.</text>
</comment>
<dbReference type="SMART" id="SM00849">
    <property type="entry name" value="Lactamase_B"/>
    <property type="match status" value="1"/>
</dbReference>
<dbReference type="SUPFAM" id="SSF56281">
    <property type="entry name" value="Metallo-hydrolase/oxidoreductase"/>
    <property type="match status" value="1"/>
</dbReference>
<dbReference type="EMBL" id="PYZH01000127">
    <property type="protein sequence ID" value="PTF10443.1"/>
    <property type="molecule type" value="Genomic_DNA"/>
</dbReference>
<evidence type="ECO:0000256" key="2">
    <source>
        <dbReference type="ARBA" id="ARBA00022475"/>
    </source>
</evidence>
<feature type="transmembrane region" description="Helical" evidence="6">
    <location>
        <begin position="183"/>
        <end position="202"/>
    </location>
</feature>
<keyword evidence="5 6" id="KW-0472">Membrane</keyword>
<proteinExistence type="predicted"/>
<dbReference type="NCBIfam" id="TIGR00360">
    <property type="entry name" value="ComEC_N-term"/>
    <property type="match status" value="1"/>
</dbReference>
<evidence type="ECO:0000256" key="1">
    <source>
        <dbReference type="ARBA" id="ARBA00004651"/>
    </source>
</evidence>
<protein>
    <submittedName>
        <fullName evidence="8">DNA internalization-related competence protein ComEC/Rec2</fullName>
    </submittedName>
</protein>
<keyword evidence="3 6" id="KW-0812">Transmembrane</keyword>
<evidence type="ECO:0000259" key="7">
    <source>
        <dbReference type="SMART" id="SM00849"/>
    </source>
</evidence>
<dbReference type="Pfam" id="PF03772">
    <property type="entry name" value="Competence"/>
    <property type="match status" value="1"/>
</dbReference>
<dbReference type="AlphaFoldDB" id="A0A2T4KSB5"/>
<gene>
    <name evidence="8" type="ORF">BUY48_11175</name>
</gene>
<feature type="transmembrane region" description="Helical" evidence="6">
    <location>
        <begin position="270"/>
        <end position="293"/>
    </location>
</feature>
<sequence length="578" mass="66523">DYNSCHNINNTTFINRHLNFIYNKLYKSTLREPEKIIALIFGDTSAINSNYIEEVKDVGIYLLLAVSGSHIATISFIVYQSLVRFNLPKFIINTIIILLLILFAFCTDFAPSALRAIIGTIIFIVLPRKYKITSIDILGLVFILLTMCYPNIIYDVGFQFSFLISLFILLSLPLFSSLPFKNFLLLSLIAQLSSFIISIYHFNQLQCLGLFSNIIFVPLYSFVIFPLAICNFIVYHFVNNITLLNIITNKVFKFHDLLLGLFLPFQKLRLFITFHSMLELFIYFILIFFIILFVCHKRLIYSLLVILLFIICICIFTKPSSSTITFLNVGQGDSLIFQTKNQETVMVDTGGTENSTEENYQISKHHIMPTLKSKGVNTIDYLIITHPHADHMAELPYLAKHLKIKKLMIYLASYPPNKLFRIEQICHSNHIQLIDASRINTINLNSSTIHFFHTYIPTSNDKNEQSVILLIDYLKYKILLMGDATKNNENILIQKYNLPKIDILKVGHHGSKTSSSEQFLNIIRPSISIISSGKHNKYHLPNEETIEKLKSFNSKIYNTQNDGEITIDLDRDLKISFK</sequence>
<reference evidence="8 9" key="1">
    <citation type="journal article" date="2016" name="Front. Microbiol.">
        <title>Comprehensive Phylogenetic Analysis of Bovine Non-aureus Staphylococci Species Based on Whole-Genome Sequencing.</title>
        <authorList>
            <person name="Naushad S."/>
            <person name="Barkema H.W."/>
            <person name="Luby C."/>
            <person name="Condas L.A."/>
            <person name="Nobrega D.B."/>
            <person name="Carson D.A."/>
            <person name="De Buck J."/>
        </authorList>
    </citation>
    <scope>NUCLEOTIDE SEQUENCE [LARGE SCALE GENOMIC DNA]</scope>
    <source>
        <strain evidence="8 9">SNUC 4143</strain>
    </source>
</reference>
<feature type="transmembrane region" description="Helical" evidence="6">
    <location>
        <begin position="58"/>
        <end position="79"/>
    </location>
</feature>
<dbReference type="PANTHER" id="PTHR30619">
    <property type="entry name" value="DNA INTERNALIZATION/COMPETENCE PROTEIN COMEC/REC2"/>
    <property type="match status" value="1"/>
</dbReference>
<dbReference type="PANTHER" id="PTHR30619:SF1">
    <property type="entry name" value="RECOMBINATION PROTEIN 2"/>
    <property type="match status" value="1"/>
</dbReference>
<feature type="transmembrane region" description="Helical" evidence="6">
    <location>
        <begin position="214"/>
        <end position="238"/>
    </location>
</feature>
<dbReference type="GO" id="GO:0005886">
    <property type="term" value="C:plasma membrane"/>
    <property type="evidence" value="ECO:0007669"/>
    <property type="project" value="UniProtKB-SubCell"/>
</dbReference>
<dbReference type="Proteomes" id="UP000243350">
    <property type="component" value="Unassembled WGS sequence"/>
</dbReference>
<feature type="transmembrane region" description="Helical" evidence="6">
    <location>
        <begin position="86"/>
        <end position="103"/>
    </location>
</feature>
<name>A0A2T4KSB5_9STAP</name>
<dbReference type="GO" id="GO:0030420">
    <property type="term" value="P:establishment of competence for transformation"/>
    <property type="evidence" value="ECO:0007669"/>
    <property type="project" value="InterPro"/>
</dbReference>
<dbReference type="NCBIfam" id="TIGR00361">
    <property type="entry name" value="ComEC_Rec2"/>
    <property type="match status" value="1"/>
</dbReference>
<keyword evidence="2" id="KW-1003">Cell membrane</keyword>
<dbReference type="InterPro" id="IPR036866">
    <property type="entry name" value="RibonucZ/Hydroxyglut_hydro"/>
</dbReference>
<feature type="non-terminal residue" evidence="8">
    <location>
        <position position="1"/>
    </location>
</feature>
<dbReference type="InterPro" id="IPR035681">
    <property type="entry name" value="ComA-like_MBL"/>
</dbReference>
<dbReference type="InterPro" id="IPR001279">
    <property type="entry name" value="Metallo-B-lactamas"/>
</dbReference>
<dbReference type="InterPro" id="IPR052159">
    <property type="entry name" value="Competence_DNA_uptake"/>
</dbReference>
<evidence type="ECO:0000256" key="6">
    <source>
        <dbReference type="SAM" id="Phobius"/>
    </source>
</evidence>
<evidence type="ECO:0000313" key="9">
    <source>
        <dbReference type="Proteomes" id="UP000243350"/>
    </source>
</evidence>
<dbReference type="Pfam" id="PF00753">
    <property type="entry name" value="Lactamase_B"/>
    <property type="match status" value="1"/>
</dbReference>
<dbReference type="CDD" id="cd07731">
    <property type="entry name" value="ComA-like_MBL-fold"/>
    <property type="match status" value="1"/>
</dbReference>
<dbReference type="Gene3D" id="3.60.15.10">
    <property type="entry name" value="Ribonuclease Z/Hydroxyacylglutathione hydrolase-like"/>
    <property type="match status" value="1"/>
</dbReference>
<feature type="transmembrane region" description="Helical" evidence="6">
    <location>
        <begin position="299"/>
        <end position="317"/>
    </location>
</feature>
<feature type="transmembrane region" description="Helical" evidence="6">
    <location>
        <begin position="158"/>
        <end position="176"/>
    </location>
</feature>
<comment type="subcellular location">
    <subcellularLocation>
        <location evidence="1">Cell membrane</location>
        <topology evidence="1">Multi-pass membrane protein</topology>
    </subcellularLocation>
</comment>
<feature type="transmembrane region" description="Helical" evidence="6">
    <location>
        <begin position="133"/>
        <end position="152"/>
    </location>
</feature>
<accession>A0A2T4KSB5</accession>
<evidence type="ECO:0000256" key="5">
    <source>
        <dbReference type="ARBA" id="ARBA00023136"/>
    </source>
</evidence>
<evidence type="ECO:0000256" key="3">
    <source>
        <dbReference type="ARBA" id="ARBA00022692"/>
    </source>
</evidence>
<evidence type="ECO:0000256" key="4">
    <source>
        <dbReference type="ARBA" id="ARBA00022989"/>
    </source>
</evidence>
<organism evidence="8 9">
    <name type="scientific">Staphylococcus devriesei</name>
    <dbReference type="NCBI Taxonomy" id="586733"/>
    <lineage>
        <taxon>Bacteria</taxon>
        <taxon>Bacillati</taxon>
        <taxon>Bacillota</taxon>
        <taxon>Bacilli</taxon>
        <taxon>Bacillales</taxon>
        <taxon>Staphylococcaceae</taxon>
        <taxon>Staphylococcus</taxon>
    </lineage>
</organism>
<dbReference type="InterPro" id="IPR004477">
    <property type="entry name" value="ComEC_N"/>
</dbReference>
<evidence type="ECO:0000313" key="8">
    <source>
        <dbReference type="EMBL" id="PTF10443.1"/>
    </source>
</evidence>
<dbReference type="RefSeq" id="WP_107520471.1">
    <property type="nucleotide sequence ID" value="NZ_PYZH01000127.1"/>
</dbReference>